<dbReference type="Pfam" id="PF03054">
    <property type="entry name" value="tRNA_Me_trans"/>
    <property type="match status" value="1"/>
</dbReference>
<dbReference type="FunFam" id="3.40.50.620:FF:000115">
    <property type="entry name" value="tRNA-specific 2-thiouridylase MnmA"/>
    <property type="match status" value="1"/>
</dbReference>
<evidence type="ECO:0000256" key="1">
    <source>
        <dbReference type="ARBA" id="ARBA00022555"/>
    </source>
</evidence>
<comment type="subcellular location">
    <subcellularLocation>
        <location evidence="9">Cytoplasm</location>
    </subcellularLocation>
</comment>
<feature type="site" description="Interaction with tRNA" evidence="9">
    <location>
        <position position="121"/>
    </location>
</feature>
<comment type="similarity">
    <text evidence="9">Belongs to the MnmA/TRMU family.</text>
</comment>
<feature type="domain" description="tRNA-specific 2-thiouridylase MnmA-like C-terminal" evidence="10">
    <location>
        <begin position="276"/>
        <end position="348"/>
    </location>
</feature>
<dbReference type="GO" id="GO:0002143">
    <property type="term" value="P:tRNA wobble position uridine thiolation"/>
    <property type="evidence" value="ECO:0007669"/>
    <property type="project" value="TreeGrafter"/>
</dbReference>
<dbReference type="OrthoDB" id="5289218at2"/>
<comment type="caution">
    <text evidence="12">The sequence shown here is derived from an EMBL/GenBank/DDBJ whole genome shotgun (WGS) entry which is preliminary data.</text>
</comment>
<dbReference type="SUPFAM" id="SSF52402">
    <property type="entry name" value="Adenine nucleotide alpha hydrolases-like"/>
    <property type="match status" value="1"/>
</dbReference>
<keyword evidence="2 9" id="KW-0808">Transferase</keyword>
<dbReference type="Pfam" id="PF20258">
    <property type="entry name" value="tRNA_Me_trans_C"/>
    <property type="match status" value="1"/>
</dbReference>
<feature type="binding site" evidence="9">
    <location>
        <position position="35"/>
    </location>
    <ligand>
        <name>ATP</name>
        <dbReference type="ChEBI" id="CHEBI:30616"/>
    </ligand>
</feature>
<dbReference type="HAMAP" id="MF_00144">
    <property type="entry name" value="tRNA_thiouridyl_MnmA"/>
    <property type="match status" value="1"/>
</dbReference>
<name>A0A2I1DK18_9PROT</name>
<dbReference type="GO" id="GO:0103016">
    <property type="term" value="F:tRNA-uridine 2-sulfurtransferase activity"/>
    <property type="evidence" value="ECO:0007669"/>
    <property type="project" value="UniProtKB-EC"/>
</dbReference>
<dbReference type="GO" id="GO:0005737">
    <property type="term" value="C:cytoplasm"/>
    <property type="evidence" value="ECO:0007669"/>
    <property type="project" value="UniProtKB-SubCell"/>
</dbReference>
<evidence type="ECO:0000256" key="8">
    <source>
        <dbReference type="ARBA" id="ARBA00051542"/>
    </source>
</evidence>
<dbReference type="Gene3D" id="2.30.30.280">
    <property type="entry name" value="Adenine nucleotide alpha hydrolases-like domains"/>
    <property type="match status" value="1"/>
</dbReference>
<dbReference type="Proteomes" id="UP000234329">
    <property type="component" value="Unassembled WGS sequence"/>
</dbReference>
<dbReference type="Gene3D" id="3.40.50.620">
    <property type="entry name" value="HUPs"/>
    <property type="match status" value="1"/>
</dbReference>
<comment type="caution">
    <text evidence="9">Lacks conserved residue(s) required for the propagation of feature annotation.</text>
</comment>
<accession>A0A2I1DK18</accession>
<keyword evidence="6 9" id="KW-0694">RNA-binding</keyword>
<dbReference type="Pfam" id="PF20259">
    <property type="entry name" value="tRNA_Me_trans_M"/>
    <property type="match status" value="1"/>
</dbReference>
<dbReference type="NCBIfam" id="NF001138">
    <property type="entry name" value="PRK00143.1"/>
    <property type="match status" value="1"/>
</dbReference>
<dbReference type="EMBL" id="MXAV01000040">
    <property type="protein sequence ID" value="PKY10227.1"/>
    <property type="molecule type" value="Genomic_DNA"/>
</dbReference>
<dbReference type="RefSeq" id="WP_101538346.1">
    <property type="nucleotide sequence ID" value="NZ_MXAV01000040.1"/>
</dbReference>
<dbReference type="InterPro" id="IPR014729">
    <property type="entry name" value="Rossmann-like_a/b/a_fold"/>
</dbReference>
<evidence type="ECO:0000256" key="7">
    <source>
        <dbReference type="ARBA" id="ARBA00023157"/>
    </source>
</evidence>
<keyword evidence="13" id="KW-1185">Reference proteome</keyword>
<comment type="function">
    <text evidence="9">Catalyzes the 2-thiolation of uridine at the wobble position (U34) of tRNA, leading to the formation of s(2)U34.</text>
</comment>
<evidence type="ECO:0000256" key="6">
    <source>
        <dbReference type="ARBA" id="ARBA00022884"/>
    </source>
</evidence>
<dbReference type="InterPro" id="IPR023382">
    <property type="entry name" value="MnmA-like_central_sf"/>
</dbReference>
<proteinExistence type="inferred from homology"/>
<dbReference type="EC" id="2.8.1.13" evidence="9"/>
<keyword evidence="7" id="KW-1015">Disulfide bond</keyword>
<dbReference type="CDD" id="cd01998">
    <property type="entry name" value="MnmA_TRMU-like"/>
    <property type="match status" value="1"/>
</dbReference>
<dbReference type="GO" id="GO:0005524">
    <property type="term" value="F:ATP binding"/>
    <property type="evidence" value="ECO:0007669"/>
    <property type="project" value="UniProtKB-KW"/>
</dbReference>
<keyword evidence="3 9" id="KW-0819">tRNA processing</keyword>
<evidence type="ECO:0000256" key="9">
    <source>
        <dbReference type="HAMAP-Rule" id="MF_00144"/>
    </source>
</evidence>
<dbReference type="GO" id="GO:0000049">
    <property type="term" value="F:tRNA binding"/>
    <property type="evidence" value="ECO:0007669"/>
    <property type="project" value="UniProtKB-KW"/>
</dbReference>
<reference evidence="12 13" key="1">
    <citation type="submission" date="2017-03" db="EMBL/GenBank/DDBJ databases">
        <title>Draft genime sequence of the acidophilic sulfur-oxidizing bacterium Acidithiobacillus sp. SH, isolated from seawater.</title>
        <authorList>
            <person name="Sharmin S."/>
            <person name="Tokuhisa M."/>
            <person name="Kanao T."/>
            <person name="Kamimura K."/>
        </authorList>
    </citation>
    <scope>NUCLEOTIDE SEQUENCE [LARGE SCALE GENOMIC DNA]</scope>
    <source>
        <strain evidence="12 13">SH</strain>
    </source>
</reference>
<dbReference type="NCBIfam" id="TIGR00420">
    <property type="entry name" value="trmU"/>
    <property type="match status" value="1"/>
</dbReference>
<feature type="region of interest" description="Interaction with tRNA" evidence="9">
    <location>
        <begin position="299"/>
        <end position="300"/>
    </location>
</feature>
<comment type="catalytic activity">
    <reaction evidence="8 9">
        <text>S-sulfanyl-L-cysteinyl-[protein] + uridine(34) in tRNA + AH2 + ATP = 2-thiouridine(34) in tRNA + L-cysteinyl-[protein] + A + AMP + diphosphate + H(+)</text>
        <dbReference type="Rhea" id="RHEA:47032"/>
        <dbReference type="Rhea" id="RHEA-COMP:10131"/>
        <dbReference type="Rhea" id="RHEA-COMP:11726"/>
        <dbReference type="Rhea" id="RHEA-COMP:11727"/>
        <dbReference type="Rhea" id="RHEA-COMP:11728"/>
        <dbReference type="ChEBI" id="CHEBI:13193"/>
        <dbReference type="ChEBI" id="CHEBI:15378"/>
        <dbReference type="ChEBI" id="CHEBI:17499"/>
        <dbReference type="ChEBI" id="CHEBI:29950"/>
        <dbReference type="ChEBI" id="CHEBI:30616"/>
        <dbReference type="ChEBI" id="CHEBI:33019"/>
        <dbReference type="ChEBI" id="CHEBI:61963"/>
        <dbReference type="ChEBI" id="CHEBI:65315"/>
        <dbReference type="ChEBI" id="CHEBI:87170"/>
        <dbReference type="ChEBI" id="CHEBI:456215"/>
        <dbReference type="EC" id="2.8.1.13"/>
    </reaction>
</comment>
<evidence type="ECO:0000256" key="2">
    <source>
        <dbReference type="ARBA" id="ARBA00022679"/>
    </source>
</evidence>
<feature type="domain" description="tRNA-specific 2-thiouridylase MnmA-like central" evidence="11">
    <location>
        <begin position="212"/>
        <end position="265"/>
    </location>
</feature>
<sequence length="355" mass="38835">MAAPKALVALSGGVDSAVAAILMQEQGYDLVGVTMRLWPKSRCCDEKDIEDAAEVCARLQIPYQVLDYREAFRQQVVDVFVAEYQAGRTPNPCARCNQFLKFDALLEEGKKLGASILATGHYARLLETESGTALLRGEDAGKDQSYFLFALGAGLLPQLRFPVGAMHKDAVRALARKHGLPVAAKQDSQDICFVPDGDYRRFLTDYAGLDLEQEGEMLDSSGQVVGHHAGVLNFTVGQRKGLGGGSGQPRYVLALDPVRNQVRVGSEKELYQTRAYLQECNWLMPVDSSQEYSVTVKLRYRSRPEPGVLCLKDHGRAEIHFAEGQRAITPGQAAVCYVGERLLGGGWISIAENPA</sequence>
<feature type="binding site" evidence="9">
    <location>
        <position position="120"/>
    </location>
    <ligand>
        <name>ATP</name>
        <dbReference type="ChEBI" id="CHEBI:30616"/>
    </ligand>
</feature>
<dbReference type="PANTHER" id="PTHR11933">
    <property type="entry name" value="TRNA 5-METHYLAMINOMETHYL-2-THIOURIDYLATE -METHYLTRANSFERASE"/>
    <property type="match status" value="1"/>
</dbReference>
<feature type="region of interest" description="Interaction with tRNA" evidence="9">
    <location>
        <begin position="142"/>
        <end position="144"/>
    </location>
</feature>
<feature type="active site" description="Nucleophile" evidence="9">
    <location>
        <position position="96"/>
    </location>
</feature>
<feature type="site" description="Interaction with tRNA" evidence="9">
    <location>
        <position position="332"/>
    </location>
</feature>
<feature type="binding site" evidence="9">
    <location>
        <begin position="9"/>
        <end position="16"/>
    </location>
    <ligand>
        <name>ATP</name>
        <dbReference type="ChEBI" id="CHEBI:30616"/>
    </ligand>
</feature>
<evidence type="ECO:0000256" key="5">
    <source>
        <dbReference type="ARBA" id="ARBA00022840"/>
    </source>
</evidence>
<evidence type="ECO:0000259" key="11">
    <source>
        <dbReference type="Pfam" id="PF20259"/>
    </source>
</evidence>
<keyword evidence="9" id="KW-0963">Cytoplasm</keyword>
<dbReference type="InParanoid" id="A0A2I1DK18"/>
<evidence type="ECO:0000313" key="12">
    <source>
        <dbReference type="EMBL" id="PKY10227.1"/>
    </source>
</evidence>
<dbReference type="PANTHER" id="PTHR11933:SF5">
    <property type="entry name" value="MITOCHONDRIAL TRNA-SPECIFIC 2-THIOURIDYLASE 1"/>
    <property type="match status" value="1"/>
</dbReference>
<dbReference type="Gene3D" id="2.40.30.10">
    <property type="entry name" value="Translation factors"/>
    <property type="match status" value="1"/>
</dbReference>
<dbReference type="InterPro" id="IPR004506">
    <property type="entry name" value="MnmA-like"/>
</dbReference>
<gene>
    <name evidence="9" type="primary">mnmA</name>
    <name evidence="12" type="ORF">B1757_10950</name>
</gene>
<evidence type="ECO:0000256" key="3">
    <source>
        <dbReference type="ARBA" id="ARBA00022694"/>
    </source>
</evidence>
<evidence type="ECO:0000259" key="10">
    <source>
        <dbReference type="Pfam" id="PF20258"/>
    </source>
</evidence>
<dbReference type="InterPro" id="IPR046885">
    <property type="entry name" value="MnmA-like_C"/>
</dbReference>
<evidence type="ECO:0000313" key="13">
    <source>
        <dbReference type="Proteomes" id="UP000234329"/>
    </source>
</evidence>
<keyword evidence="5 9" id="KW-0067">ATP-binding</keyword>
<feature type="active site" description="Cysteine persulfide intermediate" evidence="9">
    <location>
        <position position="192"/>
    </location>
</feature>
<keyword evidence="4 9" id="KW-0547">Nucleotide-binding</keyword>
<keyword evidence="1 9" id="KW-0820">tRNA-binding</keyword>
<evidence type="ECO:0000256" key="4">
    <source>
        <dbReference type="ARBA" id="ARBA00022741"/>
    </source>
</evidence>
<dbReference type="InterPro" id="IPR046884">
    <property type="entry name" value="MnmA-like_central"/>
</dbReference>
<dbReference type="FunCoup" id="A0A2I1DK18">
    <property type="interactions" value="566"/>
</dbReference>
<organism evidence="12 13">
    <name type="scientific">Acidithiobacillus marinus</name>
    <dbReference type="NCBI Taxonomy" id="187490"/>
    <lineage>
        <taxon>Bacteria</taxon>
        <taxon>Pseudomonadati</taxon>
        <taxon>Pseudomonadota</taxon>
        <taxon>Acidithiobacillia</taxon>
        <taxon>Acidithiobacillales</taxon>
        <taxon>Acidithiobacillaceae</taxon>
        <taxon>Acidithiobacillus</taxon>
    </lineage>
</organism>
<protein>
    <recommendedName>
        <fullName evidence="9">tRNA-specific 2-thiouridylase MnmA</fullName>
        <ecNumber evidence="9">2.8.1.13</ecNumber>
    </recommendedName>
</protein>
<dbReference type="AlphaFoldDB" id="A0A2I1DK18"/>